<feature type="compositionally biased region" description="Polar residues" evidence="1">
    <location>
        <begin position="1"/>
        <end position="12"/>
    </location>
</feature>
<dbReference type="RefSeq" id="XP_041297608.1">
    <property type="nucleotide sequence ID" value="XM_041429315.1"/>
</dbReference>
<protein>
    <submittedName>
        <fullName evidence="2">Uncharacterized protein</fullName>
    </submittedName>
</protein>
<evidence type="ECO:0000313" key="2">
    <source>
        <dbReference type="EMBL" id="KAG2116509.1"/>
    </source>
</evidence>
<keyword evidence="3" id="KW-1185">Reference proteome</keyword>
<feature type="region of interest" description="Disordered" evidence="1">
    <location>
        <begin position="1"/>
        <end position="69"/>
    </location>
</feature>
<organism evidence="2 3">
    <name type="scientific">Suillus discolor</name>
    <dbReference type="NCBI Taxonomy" id="1912936"/>
    <lineage>
        <taxon>Eukaryota</taxon>
        <taxon>Fungi</taxon>
        <taxon>Dikarya</taxon>
        <taxon>Basidiomycota</taxon>
        <taxon>Agaricomycotina</taxon>
        <taxon>Agaricomycetes</taxon>
        <taxon>Agaricomycetidae</taxon>
        <taxon>Boletales</taxon>
        <taxon>Suillineae</taxon>
        <taxon>Suillaceae</taxon>
        <taxon>Suillus</taxon>
    </lineage>
</organism>
<name>A0A9P7JY65_9AGAM</name>
<evidence type="ECO:0000313" key="3">
    <source>
        <dbReference type="Proteomes" id="UP000823399"/>
    </source>
</evidence>
<sequence>MALRSSPFQKNRSALVPETPSRLSGVTKQDLSDQLVHEYDEHKAERCRSKPNTFPELSVGGGALSKTDEYSSLPSRRIKGSLADTFICMPENPFADAAPSGDTPSSATREDPMHDIMTYSHVVTAEHKPRVARVSGINGAWPERAEIVNPSRGFPGPTIRRGTFSQAKAFFLKSSASGGYLQGAISQRTRSQDNPIKDKDSIDCLKVDIPRARSLNGGIMCDPNSR</sequence>
<feature type="compositionally biased region" description="Basic and acidic residues" evidence="1">
    <location>
        <begin position="35"/>
        <end position="48"/>
    </location>
</feature>
<dbReference type="Proteomes" id="UP000823399">
    <property type="component" value="Unassembled WGS sequence"/>
</dbReference>
<dbReference type="EMBL" id="JABBWM010000006">
    <property type="protein sequence ID" value="KAG2116509.1"/>
    <property type="molecule type" value="Genomic_DNA"/>
</dbReference>
<dbReference type="GeneID" id="64691574"/>
<evidence type="ECO:0000256" key="1">
    <source>
        <dbReference type="SAM" id="MobiDB-lite"/>
    </source>
</evidence>
<comment type="caution">
    <text evidence="2">The sequence shown here is derived from an EMBL/GenBank/DDBJ whole genome shotgun (WGS) entry which is preliminary data.</text>
</comment>
<gene>
    <name evidence="2" type="ORF">F5147DRAFT_346884</name>
</gene>
<accession>A0A9P7JY65</accession>
<proteinExistence type="predicted"/>
<dbReference type="AlphaFoldDB" id="A0A9P7JY65"/>
<dbReference type="OrthoDB" id="2618576at2759"/>
<reference evidence="2" key="1">
    <citation type="journal article" date="2020" name="New Phytol.">
        <title>Comparative genomics reveals dynamic genome evolution in host specialist ectomycorrhizal fungi.</title>
        <authorList>
            <person name="Lofgren L.A."/>
            <person name="Nguyen N.H."/>
            <person name="Vilgalys R."/>
            <person name="Ruytinx J."/>
            <person name="Liao H.L."/>
            <person name="Branco S."/>
            <person name="Kuo A."/>
            <person name="LaButti K."/>
            <person name="Lipzen A."/>
            <person name="Andreopoulos W."/>
            <person name="Pangilinan J."/>
            <person name="Riley R."/>
            <person name="Hundley H."/>
            <person name="Na H."/>
            <person name="Barry K."/>
            <person name="Grigoriev I.V."/>
            <person name="Stajich J.E."/>
            <person name="Kennedy P.G."/>
        </authorList>
    </citation>
    <scope>NUCLEOTIDE SEQUENCE</scope>
    <source>
        <strain evidence="2">FC423</strain>
    </source>
</reference>